<dbReference type="AlphaFoldDB" id="A0A1H3TPB3"/>
<dbReference type="STRING" id="418495.SAMN05216215_108813"/>
<keyword evidence="3" id="KW-1185">Reference proteome</keyword>
<dbReference type="Proteomes" id="UP000199529">
    <property type="component" value="Unassembled WGS sequence"/>
</dbReference>
<dbReference type="InterPro" id="IPR011048">
    <property type="entry name" value="Haem_d1_sf"/>
</dbReference>
<proteinExistence type="predicted"/>
<name>A0A1H3TPB3_9PSEU</name>
<dbReference type="RefSeq" id="WP_093278299.1">
    <property type="nucleotide sequence ID" value="NZ_FNOK01000088.1"/>
</dbReference>
<evidence type="ECO:0008006" key="4">
    <source>
        <dbReference type="Google" id="ProtNLM"/>
    </source>
</evidence>
<dbReference type="PANTHER" id="PTHR47197">
    <property type="entry name" value="PROTEIN NIRF"/>
    <property type="match status" value="1"/>
</dbReference>
<organism evidence="2 3">
    <name type="scientific">Saccharopolyspora shandongensis</name>
    <dbReference type="NCBI Taxonomy" id="418495"/>
    <lineage>
        <taxon>Bacteria</taxon>
        <taxon>Bacillati</taxon>
        <taxon>Actinomycetota</taxon>
        <taxon>Actinomycetes</taxon>
        <taxon>Pseudonocardiales</taxon>
        <taxon>Pseudonocardiaceae</taxon>
        <taxon>Saccharopolyspora</taxon>
    </lineage>
</organism>
<dbReference type="PANTHER" id="PTHR47197:SF3">
    <property type="entry name" value="DIHYDRO-HEME D1 DEHYDROGENASE"/>
    <property type="match status" value="1"/>
</dbReference>
<dbReference type="InterPro" id="IPR051200">
    <property type="entry name" value="Host-pathogen_enzymatic-act"/>
</dbReference>
<feature type="transmembrane region" description="Helical" evidence="1">
    <location>
        <begin position="12"/>
        <end position="34"/>
    </location>
</feature>
<protein>
    <recommendedName>
        <fullName evidence="4">DNA-binding beta-propeller fold protein YncE</fullName>
    </recommendedName>
</protein>
<keyword evidence="1" id="KW-0812">Transmembrane</keyword>
<dbReference type="OrthoDB" id="145213at2"/>
<evidence type="ECO:0000256" key="1">
    <source>
        <dbReference type="SAM" id="Phobius"/>
    </source>
</evidence>
<evidence type="ECO:0000313" key="2">
    <source>
        <dbReference type="EMBL" id="SDZ51867.1"/>
    </source>
</evidence>
<sequence length="349" mass="36745">MRPSTAQSWRRWWPLVALGALVVAIVVVAAMAYLRPKPPPAVALPLRAAGEVELPGGGSRFDYASLDPDRGLLFVAHLGASEVIEVDVRASRVVRVIPDVSQVHGVLVVPALHRVYATATGRNEMVMLDEGTGQAVGEAPTGDYPDGLAYDSRRNAVWTTNERGGTETVIDAVTGTVRGTAMLGGEVGNVAYDPVSDRMLVDVQARNELASLDPSTLAVTRRIALPGCDHDHGLVLAPAQRLAFVACDGNARLLTVALESEAVSGTADVGRDPDVLAYDLGMSRLYVAAESGWLTVLDVRDGQPVVIGSGFLATDAHVVAVDPVSHHSYYPVPAGTTGSPALLDREPVP</sequence>
<keyword evidence="1" id="KW-1133">Transmembrane helix</keyword>
<gene>
    <name evidence="2" type="ORF">SAMN05216215_108813</name>
</gene>
<keyword evidence="1" id="KW-0472">Membrane</keyword>
<accession>A0A1H3TPB3</accession>
<reference evidence="3" key="1">
    <citation type="submission" date="2016-10" db="EMBL/GenBank/DDBJ databases">
        <authorList>
            <person name="Varghese N."/>
            <person name="Submissions S."/>
        </authorList>
    </citation>
    <scope>NUCLEOTIDE SEQUENCE [LARGE SCALE GENOMIC DNA]</scope>
    <source>
        <strain evidence="3">CGMCC 4.3530</strain>
    </source>
</reference>
<dbReference type="SUPFAM" id="SSF51004">
    <property type="entry name" value="C-terminal (heme d1) domain of cytochrome cd1-nitrite reductase"/>
    <property type="match status" value="1"/>
</dbReference>
<evidence type="ECO:0000313" key="3">
    <source>
        <dbReference type="Proteomes" id="UP000199529"/>
    </source>
</evidence>
<dbReference type="EMBL" id="FNOK01000088">
    <property type="protein sequence ID" value="SDZ51867.1"/>
    <property type="molecule type" value="Genomic_DNA"/>
</dbReference>
<dbReference type="Gene3D" id="2.130.10.10">
    <property type="entry name" value="YVTN repeat-like/Quinoprotein amine dehydrogenase"/>
    <property type="match status" value="2"/>
</dbReference>
<dbReference type="InterPro" id="IPR015943">
    <property type="entry name" value="WD40/YVTN_repeat-like_dom_sf"/>
</dbReference>